<gene>
    <name evidence="1" type="ORF">JCM21738_3141</name>
</gene>
<dbReference type="Proteomes" id="UP000018949">
    <property type="component" value="Unassembled WGS sequence"/>
</dbReference>
<reference evidence="1 2" key="1">
    <citation type="submission" date="2013-12" db="EMBL/GenBank/DDBJ databases">
        <title>NBRP : Genome information of microbial organism related human and environment.</title>
        <authorList>
            <person name="Hattori M."/>
            <person name="Oshima K."/>
            <person name="Inaba H."/>
            <person name="Suda W."/>
            <person name="Sakamoto M."/>
            <person name="Iino T."/>
            <person name="Kitahara M."/>
            <person name="Oshida Y."/>
            <person name="Iida T."/>
            <person name="Kudo T."/>
            <person name="Itoh T."/>
            <person name="Ahmed I."/>
            <person name="Ohkuma M."/>
        </authorList>
    </citation>
    <scope>NUCLEOTIDE SEQUENCE [LARGE SCALE GENOMIC DNA]</scope>
    <source>
        <strain evidence="1 2">JCM 21738</strain>
    </source>
</reference>
<evidence type="ECO:0008006" key="3">
    <source>
        <dbReference type="Google" id="ProtNLM"/>
    </source>
</evidence>
<evidence type="ECO:0000313" key="2">
    <source>
        <dbReference type="Proteomes" id="UP000018949"/>
    </source>
</evidence>
<accession>W4RPK6</accession>
<keyword evidence="2" id="KW-1185">Reference proteome</keyword>
<proteinExistence type="predicted"/>
<name>W4RPK6_9BACI</name>
<dbReference type="AlphaFoldDB" id="W4RPK6"/>
<evidence type="ECO:0000313" key="1">
    <source>
        <dbReference type="EMBL" id="GAE46256.1"/>
    </source>
</evidence>
<comment type="caution">
    <text evidence="1">The sequence shown here is derived from an EMBL/GenBank/DDBJ whole genome shotgun (WGS) entry which is preliminary data.</text>
</comment>
<dbReference type="EMBL" id="BAUW01000039">
    <property type="protein sequence ID" value="GAE46256.1"/>
    <property type="molecule type" value="Genomic_DNA"/>
</dbReference>
<dbReference type="RefSeq" id="WP_035209435.1">
    <property type="nucleotide sequence ID" value="NZ_BAUW01000039.1"/>
</dbReference>
<dbReference type="eggNOG" id="COG5464">
    <property type="taxonomic scope" value="Bacteria"/>
</dbReference>
<protein>
    <recommendedName>
        <fullName evidence="3">Transposase (putative) YhgA-like domain-containing protein</fullName>
    </recommendedName>
</protein>
<sequence length="274" mass="33064">MVVNWILEKPRDYVAVDYDGLWKKLIYELFEEFVLYFLPDLFEDIDFTKEPEFLQQELFKEIIEEKKGKRIADQIVKVYLKNGSEQWILIHIEVQGDTGDDFSERMFRYYYKIYDKYNRDVVAIALLTGASDRPWTGKYQRGIFGTEVTYKYNWYKFNDQNEAELENSSNPFAIAVLAAKYANAAKNDDEKRYRFKYKLMRLVLQKMNHPLDERRIYLSALTYFIDYLLQLPIELTEKLRNEIMISKEAIDLMYLDRKNLPPTFGELRKMERRR</sequence>
<organism evidence="1 2">
    <name type="scientific">Mesobacillus boroniphilus JCM 21738</name>
    <dbReference type="NCBI Taxonomy" id="1294265"/>
    <lineage>
        <taxon>Bacteria</taxon>
        <taxon>Bacillati</taxon>
        <taxon>Bacillota</taxon>
        <taxon>Bacilli</taxon>
        <taxon>Bacillales</taxon>
        <taxon>Bacillaceae</taxon>
        <taxon>Mesobacillus</taxon>
    </lineage>
</organism>